<dbReference type="EMBL" id="JACHJO010000012">
    <property type="protein sequence ID" value="MBB6121881.1"/>
    <property type="molecule type" value="Genomic_DNA"/>
</dbReference>
<proteinExistence type="predicted"/>
<protein>
    <submittedName>
        <fullName evidence="1">Uncharacterized protein</fullName>
    </submittedName>
</protein>
<sequence>MISTVFPFALEAGSGYIAQDLGHTAIELADRTNTSVPKRTEG</sequence>
<evidence type="ECO:0000313" key="1">
    <source>
        <dbReference type="EMBL" id="MBB6121881.1"/>
    </source>
</evidence>
<evidence type="ECO:0000313" key="2">
    <source>
        <dbReference type="Proteomes" id="UP000536604"/>
    </source>
</evidence>
<dbReference type="RefSeq" id="WP_281388853.1">
    <property type="nucleotide sequence ID" value="NZ_JACHJO010000012.1"/>
</dbReference>
<name>A0A841J0K8_9ACTN</name>
<dbReference type="AlphaFoldDB" id="A0A841J0K8"/>
<organism evidence="1 2">
    <name type="scientific">Nocardiopsis algeriensis</name>
    <dbReference type="NCBI Taxonomy" id="1478215"/>
    <lineage>
        <taxon>Bacteria</taxon>
        <taxon>Bacillati</taxon>
        <taxon>Actinomycetota</taxon>
        <taxon>Actinomycetes</taxon>
        <taxon>Streptosporangiales</taxon>
        <taxon>Nocardiopsidaceae</taxon>
        <taxon>Nocardiopsis</taxon>
    </lineage>
</organism>
<dbReference type="Proteomes" id="UP000536604">
    <property type="component" value="Unassembled WGS sequence"/>
</dbReference>
<accession>A0A841J0K8</accession>
<comment type="caution">
    <text evidence="1">The sequence shown here is derived from an EMBL/GenBank/DDBJ whole genome shotgun (WGS) entry which is preliminary data.</text>
</comment>
<keyword evidence="2" id="KW-1185">Reference proteome</keyword>
<gene>
    <name evidence="1" type="ORF">FHS13_003860</name>
</gene>
<reference evidence="1 2" key="1">
    <citation type="submission" date="2020-08" db="EMBL/GenBank/DDBJ databases">
        <title>Genomic Encyclopedia of Type Strains, Phase III (KMG-III): the genomes of soil and plant-associated and newly described type strains.</title>
        <authorList>
            <person name="Whitman W."/>
        </authorList>
    </citation>
    <scope>NUCLEOTIDE SEQUENCE [LARGE SCALE GENOMIC DNA]</scope>
    <source>
        <strain evidence="1 2">CECT 8712</strain>
    </source>
</reference>